<reference evidence="1" key="1">
    <citation type="submission" date="2021-01" db="EMBL/GenBank/DDBJ databases">
        <title>Whole genome shotgun sequence of Planobispora rosea NBRC 15558.</title>
        <authorList>
            <person name="Komaki H."/>
            <person name="Tamura T."/>
        </authorList>
    </citation>
    <scope>NUCLEOTIDE SEQUENCE</scope>
    <source>
        <strain evidence="1">NBRC 15558</strain>
    </source>
</reference>
<dbReference type="EMBL" id="BOOI01000071">
    <property type="protein sequence ID" value="GIH88020.1"/>
    <property type="molecule type" value="Genomic_DNA"/>
</dbReference>
<dbReference type="AlphaFoldDB" id="A0A8J3S783"/>
<organism evidence="1 2">
    <name type="scientific">Planobispora rosea</name>
    <dbReference type="NCBI Taxonomy" id="35762"/>
    <lineage>
        <taxon>Bacteria</taxon>
        <taxon>Bacillati</taxon>
        <taxon>Actinomycetota</taxon>
        <taxon>Actinomycetes</taxon>
        <taxon>Streptosporangiales</taxon>
        <taxon>Streptosporangiaceae</taxon>
        <taxon>Planobispora</taxon>
    </lineage>
</organism>
<sequence length="179" mass="19068">MPALRLCDPQQAVHELDLPGRLTADLLVAHLAERLGRTIRLQVLPGLSELGLCGMWIPADASGIDHLFIDAAAASSPAQRLHTTAHELWHIVGGHTPTLTPEGILLELLAESYPSLPRSVLLSGLLGRSGLNSPQERDAEAFATAVMAHTARAADRPASRTGRAALDAFGDPVQRTPYV</sequence>
<dbReference type="Proteomes" id="UP000655044">
    <property type="component" value="Unassembled WGS sequence"/>
</dbReference>
<evidence type="ECO:0000313" key="1">
    <source>
        <dbReference type="EMBL" id="GIH88020.1"/>
    </source>
</evidence>
<evidence type="ECO:0000313" key="2">
    <source>
        <dbReference type="Proteomes" id="UP000655044"/>
    </source>
</evidence>
<protein>
    <recommendedName>
        <fullName evidence="3">IrrE N-terminal-like domain-containing protein</fullName>
    </recommendedName>
</protein>
<gene>
    <name evidence="1" type="ORF">Pro02_64280</name>
</gene>
<accession>A0A8J3S783</accession>
<proteinExistence type="predicted"/>
<comment type="caution">
    <text evidence="1">The sequence shown here is derived from an EMBL/GenBank/DDBJ whole genome shotgun (WGS) entry which is preliminary data.</text>
</comment>
<evidence type="ECO:0008006" key="3">
    <source>
        <dbReference type="Google" id="ProtNLM"/>
    </source>
</evidence>
<keyword evidence="2" id="KW-1185">Reference proteome</keyword>
<name>A0A8J3S783_PLARO</name>